<dbReference type="EMBL" id="CP104213">
    <property type="protein sequence ID" value="UWX64587.1"/>
    <property type="molecule type" value="Genomic_DNA"/>
</dbReference>
<reference evidence="1" key="1">
    <citation type="submission" date="2022-09" db="EMBL/GenBank/DDBJ databases">
        <title>genome sequence of Deinococcus rubellus.</title>
        <authorList>
            <person name="Srinivasan S."/>
        </authorList>
    </citation>
    <scope>NUCLEOTIDE SEQUENCE</scope>
    <source>
        <strain evidence="1">Ant6</strain>
    </source>
</reference>
<evidence type="ECO:0000313" key="2">
    <source>
        <dbReference type="Proteomes" id="UP001060261"/>
    </source>
</evidence>
<evidence type="ECO:0000313" key="1">
    <source>
        <dbReference type="EMBL" id="UWX64587.1"/>
    </source>
</evidence>
<sequence length="80" mass="8631">MSRTPSPRAARPTVQTYRAGCARTWALTSAEPDLAYTDLTFPECPDCPHRVTPDGGPDFCTLRPQGTAHPFAALASLKLT</sequence>
<gene>
    <name evidence="1" type="ORF">N0D28_02680</name>
</gene>
<dbReference type="Proteomes" id="UP001060261">
    <property type="component" value="Chromosome"/>
</dbReference>
<organism evidence="1 2">
    <name type="scientific">Deinococcus rubellus</name>
    <dbReference type="NCBI Taxonomy" id="1889240"/>
    <lineage>
        <taxon>Bacteria</taxon>
        <taxon>Thermotogati</taxon>
        <taxon>Deinococcota</taxon>
        <taxon>Deinococci</taxon>
        <taxon>Deinococcales</taxon>
        <taxon>Deinococcaceae</taxon>
        <taxon>Deinococcus</taxon>
    </lineage>
</organism>
<accession>A0ABY5YKG7</accession>
<dbReference type="RefSeq" id="WP_260560857.1">
    <property type="nucleotide sequence ID" value="NZ_BAABEC010000072.1"/>
</dbReference>
<name>A0ABY5YKG7_9DEIO</name>
<proteinExistence type="predicted"/>
<keyword evidence="2" id="KW-1185">Reference proteome</keyword>
<protein>
    <submittedName>
        <fullName evidence="1">Uncharacterized protein</fullName>
    </submittedName>
</protein>